<sequence>MSSSAELAAAAPPPADAAATPAAVEPAAAGGAAAMAGWDDVARLVKSKGSFEVSLKDAIPGQVVTRFPPEPSGYLHIGHCKAALLNAYFAAKYQGRLLVRFDDTNPSKENAGFEAAIVEDLARVGIVPDKVEYTSDYFPHLLAMAREFIEAGKAYVDNTEVEEMRRQRMAKEHSPFRDVPPADSLRRWEEMLAGTPEGLKCCLRAKIDMRHKIGSMRDPIMVRTNATPHHRTGDTYKVYPTYDFSCPVVDSLSGVTHALRSSEYSDRVKQYQWFCAAAAVRVPAVWDFARLNFVYVLMSKRKLQALVDTGVADGWDDPRFPTVRGLMRRGLTVTALRAFILSQGASRSATLMEWDKIWTVNKRALDPVAPRHVAIGTPADGAVVLTVTGAVEETRAVPRHKKNAALGDKPVLYGPRVWLEGADAAALTVGTRVTLMDWGNVHVDAVPGPDGGELTATFLPDDQDFKGTAKLTWLADVPDLVPLRLVSYGHLLTKPKLDDGDDVDAFLNRDSRTEVAARGDVNLRGLQKGDVVQLERRGFFICDAVHVRDGAAVPLTLIEIPDGKAKK</sequence>
<dbReference type="InterPro" id="IPR020058">
    <property type="entry name" value="Glu/Gln-tRNA-synth_Ib_cat-dom"/>
</dbReference>
<evidence type="ECO:0000256" key="2">
    <source>
        <dbReference type="ARBA" id="ARBA00008927"/>
    </source>
</evidence>
<comment type="similarity">
    <text evidence="2">Belongs to the class-I aminoacyl-tRNA synthetase family. Glutamate--tRNA ligase type 2 subfamily.</text>
</comment>
<evidence type="ECO:0000256" key="5">
    <source>
        <dbReference type="ARBA" id="ARBA00022598"/>
    </source>
</evidence>
<keyword evidence="9 12" id="KW-0030">Aminoacyl-tRNA synthetase</keyword>
<evidence type="ECO:0000256" key="1">
    <source>
        <dbReference type="ARBA" id="ARBA00004496"/>
    </source>
</evidence>
<feature type="domain" description="Glutamyl/glutaminyl-tRNA synthetase class Ib catalytic" evidence="13">
    <location>
        <begin position="62"/>
        <end position="366"/>
    </location>
</feature>
<dbReference type="GO" id="GO:0005829">
    <property type="term" value="C:cytosol"/>
    <property type="evidence" value="ECO:0007669"/>
    <property type="project" value="TreeGrafter"/>
</dbReference>
<accession>A0A1X6NRX6</accession>
<dbReference type="SUPFAM" id="SSF52374">
    <property type="entry name" value="Nucleotidylyl transferase"/>
    <property type="match status" value="1"/>
</dbReference>
<dbReference type="EMBL" id="KV919145">
    <property type="protein sequence ID" value="OSX71337.1"/>
    <property type="molecule type" value="Genomic_DNA"/>
</dbReference>
<dbReference type="PRINTS" id="PR00987">
    <property type="entry name" value="TRNASYNTHGLU"/>
</dbReference>
<dbReference type="InterPro" id="IPR050132">
    <property type="entry name" value="Gln/Glu-tRNA_Ligase"/>
</dbReference>
<dbReference type="InterPro" id="IPR020056">
    <property type="entry name" value="Rbsml_bL25/Gln-tRNA_synth_N"/>
</dbReference>
<evidence type="ECO:0000256" key="11">
    <source>
        <dbReference type="ARBA" id="ARBA00048351"/>
    </source>
</evidence>
<dbReference type="PROSITE" id="PS00178">
    <property type="entry name" value="AA_TRNA_LIGASE_I"/>
    <property type="match status" value="1"/>
</dbReference>
<keyword evidence="8 12" id="KW-0648">Protein biosynthesis</keyword>
<evidence type="ECO:0000256" key="10">
    <source>
        <dbReference type="ARBA" id="ARBA00030865"/>
    </source>
</evidence>
<evidence type="ECO:0000259" key="15">
    <source>
        <dbReference type="Pfam" id="PF20974"/>
    </source>
</evidence>
<feature type="domain" description="Glutamyl/glutaminyl-tRNA synthetase class Ib anti-codon binding" evidence="14">
    <location>
        <begin position="369"/>
        <end position="453"/>
    </location>
</feature>
<dbReference type="GO" id="GO:0006424">
    <property type="term" value="P:glutamyl-tRNA aminoacylation"/>
    <property type="evidence" value="ECO:0007669"/>
    <property type="project" value="InterPro"/>
</dbReference>
<dbReference type="Pfam" id="PF03950">
    <property type="entry name" value="tRNA-synt_1c_C"/>
    <property type="match status" value="1"/>
</dbReference>
<dbReference type="InterPro" id="IPR049437">
    <property type="entry name" value="tRNA-synt_1c_C2"/>
</dbReference>
<dbReference type="PANTHER" id="PTHR43097:SF5">
    <property type="entry name" value="GLUTAMATE--TRNA LIGASE"/>
    <property type="match status" value="1"/>
</dbReference>
<dbReference type="OrthoDB" id="10250478at2759"/>
<dbReference type="InterPro" id="IPR020059">
    <property type="entry name" value="Glu/Gln-tRNA-synth_Ib_codon-bd"/>
</dbReference>
<dbReference type="GO" id="GO:0017102">
    <property type="term" value="C:methionyl glutamyl tRNA synthetase complex"/>
    <property type="evidence" value="ECO:0007669"/>
    <property type="project" value="TreeGrafter"/>
</dbReference>
<dbReference type="EC" id="6.1.1.17" evidence="3"/>
<feature type="domain" description="tRNA synthetases class I (E and Q) anti-codon binding" evidence="15">
    <location>
        <begin position="471"/>
        <end position="543"/>
    </location>
</feature>
<dbReference type="Pfam" id="PF00749">
    <property type="entry name" value="tRNA-synt_1c"/>
    <property type="match status" value="1"/>
</dbReference>
<evidence type="ECO:0000256" key="7">
    <source>
        <dbReference type="ARBA" id="ARBA00022840"/>
    </source>
</evidence>
<evidence type="ECO:0000259" key="14">
    <source>
        <dbReference type="Pfam" id="PF03950"/>
    </source>
</evidence>
<keyword evidence="17" id="KW-1185">Reference proteome</keyword>
<evidence type="ECO:0000256" key="3">
    <source>
        <dbReference type="ARBA" id="ARBA00012835"/>
    </source>
</evidence>
<evidence type="ECO:0000313" key="17">
    <source>
        <dbReference type="Proteomes" id="UP000218209"/>
    </source>
</evidence>
<dbReference type="InterPro" id="IPR004526">
    <property type="entry name" value="Glu-tRNA-synth_arc/euk"/>
</dbReference>
<evidence type="ECO:0000259" key="13">
    <source>
        <dbReference type="Pfam" id="PF00749"/>
    </source>
</evidence>
<dbReference type="PANTHER" id="PTHR43097">
    <property type="entry name" value="GLUTAMINE-TRNA LIGASE"/>
    <property type="match status" value="1"/>
</dbReference>
<keyword evidence="5 12" id="KW-0436">Ligase</keyword>
<evidence type="ECO:0000256" key="8">
    <source>
        <dbReference type="ARBA" id="ARBA00022917"/>
    </source>
</evidence>
<protein>
    <recommendedName>
        <fullName evidence="3">glutamate--tRNA ligase</fullName>
        <ecNumber evidence="3">6.1.1.17</ecNumber>
    </recommendedName>
    <alternativeName>
        <fullName evidence="10">Glutamyl-tRNA synthetase</fullName>
    </alternativeName>
</protein>
<dbReference type="Proteomes" id="UP000218209">
    <property type="component" value="Unassembled WGS sequence"/>
</dbReference>
<dbReference type="Gene3D" id="2.40.240.10">
    <property type="entry name" value="Ribosomal Protein L25, Chain P"/>
    <property type="match status" value="1"/>
</dbReference>
<dbReference type="InterPro" id="IPR000924">
    <property type="entry name" value="Glu/Gln-tRNA-synth"/>
</dbReference>
<comment type="catalytic activity">
    <reaction evidence="11">
        <text>tRNA(Glu) + L-glutamate + ATP = L-glutamyl-tRNA(Glu) + AMP + diphosphate</text>
        <dbReference type="Rhea" id="RHEA:23540"/>
        <dbReference type="Rhea" id="RHEA-COMP:9663"/>
        <dbReference type="Rhea" id="RHEA-COMP:9680"/>
        <dbReference type="ChEBI" id="CHEBI:29985"/>
        <dbReference type="ChEBI" id="CHEBI:30616"/>
        <dbReference type="ChEBI" id="CHEBI:33019"/>
        <dbReference type="ChEBI" id="CHEBI:78442"/>
        <dbReference type="ChEBI" id="CHEBI:78520"/>
        <dbReference type="ChEBI" id="CHEBI:456215"/>
        <dbReference type="EC" id="6.1.1.17"/>
    </reaction>
</comment>
<dbReference type="InterPro" id="IPR014729">
    <property type="entry name" value="Rossmann-like_a/b/a_fold"/>
</dbReference>
<keyword evidence="6 12" id="KW-0547">Nucleotide-binding</keyword>
<dbReference type="GO" id="GO:0005524">
    <property type="term" value="F:ATP binding"/>
    <property type="evidence" value="ECO:0007669"/>
    <property type="project" value="UniProtKB-KW"/>
</dbReference>
<name>A0A1X6NRX6_PORUM</name>
<keyword evidence="7 12" id="KW-0067">ATP-binding</keyword>
<dbReference type="Gene3D" id="3.40.50.620">
    <property type="entry name" value="HUPs"/>
    <property type="match status" value="1"/>
</dbReference>
<dbReference type="SUPFAM" id="SSF50715">
    <property type="entry name" value="Ribosomal protein L25-like"/>
    <property type="match status" value="1"/>
</dbReference>
<gene>
    <name evidence="16" type="ORF">BU14_0553s0014</name>
</gene>
<dbReference type="AlphaFoldDB" id="A0A1X6NRX6"/>
<proteinExistence type="inferred from homology"/>
<comment type="subcellular location">
    <subcellularLocation>
        <location evidence="1">Cytoplasm</location>
    </subcellularLocation>
</comment>
<keyword evidence="4" id="KW-0963">Cytoplasm</keyword>
<evidence type="ECO:0000256" key="12">
    <source>
        <dbReference type="RuleBase" id="RU363037"/>
    </source>
</evidence>
<dbReference type="GO" id="GO:0004818">
    <property type="term" value="F:glutamate-tRNA ligase activity"/>
    <property type="evidence" value="ECO:0007669"/>
    <property type="project" value="UniProtKB-EC"/>
</dbReference>
<reference evidence="16 17" key="1">
    <citation type="submission" date="2017-03" db="EMBL/GenBank/DDBJ databases">
        <title>WGS assembly of Porphyra umbilicalis.</title>
        <authorList>
            <person name="Brawley S.H."/>
            <person name="Blouin N.A."/>
            <person name="Ficko-Blean E."/>
            <person name="Wheeler G.L."/>
            <person name="Lohr M."/>
            <person name="Goodson H.V."/>
            <person name="Jenkins J.W."/>
            <person name="Blaby-Haas C.E."/>
            <person name="Helliwell K.E."/>
            <person name="Chan C."/>
            <person name="Marriage T."/>
            <person name="Bhattacharya D."/>
            <person name="Klein A.S."/>
            <person name="Badis Y."/>
            <person name="Brodie J."/>
            <person name="Cao Y."/>
            <person name="Collen J."/>
            <person name="Dittami S.M."/>
            <person name="Gachon C.M."/>
            <person name="Green B.R."/>
            <person name="Karpowicz S."/>
            <person name="Kim J.W."/>
            <person name="Kudahl U."/>
            <person name="Lin S."/>
            <person name="Michel G."/>
            <person name="Mittag M."/>
            <person name="Olson B.J."/>
            <person name="Pangilinan J."/>
            <person name="Peng Y."/>
            <person name="Qiu H."/>
            <person name="Shu S."/>
            <person name="Singer J.T."/>
            <person name="Smith A.G."/>
            <person name="Sprecher B.N."/>
            <person name="Wagner V."/>
            <person name="Wang W."/>
            <person name="Wang Z.-Y."/>
            <person name="Yan J."/>
            <person name="Yarish C."/>
            <person name="Zoeuner-Riek S."/>
            <person name="Zhuang Y."/>
            <person name="Zou Y."/>
            <person name="Lindquist E.A."/>
            <person name="Grimwood J."/>
            <person name="Barry K."/>
            <person name="Rokhsar D.S."/>
            <person name="Schmutz J."/>
            <person name="Stiller J.W."/>
            <person name="Grossman A.R."/>
            <person name="Prochnik S.E."/>
        </authorList>
    </citation>
    <scope>NUCLEOTIDE SEQUENCE [LARGE SCALE GENOMIC DNA]</scope>
    <source>
        <strain evidence="16">4086291</strain>
    </source>
</reference>
<evidence type="ECO:0000256" key="4">
    <source>
        <dbReference type="ARBA" id="ARBA00022490"/>
    </source>
</evidence>
<evidence type="ECO:0000256" key="6">
    <source>
        <dbReference type="ARBA" id="ARBA00022741"/>
    </source>
</evidence>
<dbReference type="Pfam" id="PF20974">
    <property type="entry name" value="tRNA-synt_1c_C2"/>
    <property type="match status" value="1"/>
</dbReference>
<dbReference type="InterPro" id="IPR011035">
    <property type="entry name" value="Ribosomal_bL25/Gln-tRNA_synth"/>
</dbReference>
<evidence type="ECO:0000256" key="9">
    <source>
        <dbReference type="ARBA" id="ARBA00023146"/>
    </source>
</evidence>
<dbReference type="InterPro" id="IPR001412">
    <property type="entry name" value="aa-tRNA-synth_I_CS"/>
</dbReference>
<organism evidence="16 17">
    <name type="scientific">Porphyra umbilicalis</name>
    <name type="common">Purple laver</name>
    <name type="synonym">Red alga</name>
    <dbReference type="NCBI Taxonomy" id="2786"/>
    <lineage>
        <taxon>Eukaryota</taxon>
        <taxon>Rhodophyta</taxon>
        <taxon>Bangiophyceae</taxon>
        <taxon>Bangiales</taxon>
        <taxon>Bangiaceae</taxon>
        <taxon>Porphyra</taxon>
    </lineage>
</organism>
<dbReference type="NCBIfam" id="TIGR00463">
    <property type="entry name" value="gltX_arch"/>
    <property type="match status" value="1"/>
</dbReference>
<dbReference type="FunFam" id="3.40.50.620:FF:000037">
    <property type="entry name" value="Glutamine--tRNA ligase cytoplasmic"/>
    <property type="match status" value="1"/>
</dbReference>
<evidence type="ECO:0000313" key="16">
    <source>
        <dbReference type="EMBL" id="OSX71337.1"/>
    </source>
</evidence>